<dbReference type="AlphaFoldDB" id="A0A1D7W2Y8"/>
<organism evidence="1 2">
    <name type="scientific">Brevibacterium aurantiacum</name>
    <dbReference type="NCBI Taxonomy" id="273384"/>
    <lineage>
        <taxon>Bacteria</taxon>
        <taxon>Bacillati</taxon>
        <taxon>Actinomycetota</taxon>
        <taxon>Actinomycetes</taxon>
        <taxon>Micrococcales</taxon>
        <taxon>Brevibacteriaceae</taxon>
        <taxon>Brevibacterium</taxon>
    </lineage>
</organism>
<sequence length="40" mass="4543">MKNGIAKFVDADFTTSINRASPARLDWLINDRCFEGVLEK</sequence>
<evidence type="ECO:0000313" key="2">
    <source>
        <dbReference type="Proteomes" id="UP000094793"/>
    </source>
</evidence>
<dbReference type="Proteomes" id="UP000094793">
    <property type="component" value="Chromosome"/>
</dbReference>
<dbReference type="KEGG" id="blin:BLSMQ_1620"/>
<reference evidence="2" key="1">
    <citation type="submission" date="2016-09" db="EMBL/GenBank/DDBJ databases">
        <title>Complete Genome Sequence of Brevibacterium linens SMQ-1335.</title>
        <authorList>
            <person name="de Melo A.G."/>
            <person name="Labrie S.J."/>
            <person name="Dumaresq J."/>
            <person name="Roberts R.J."/>
            <person name="Tremblay D.M."/>
            <person name="Moineau S."/>
        </authorList>
    </citation>
    <scope>NUCLEOTIDE SEQUENCE [LARGE SCALE GENOMIC DNA]</scope>
    <source>
        <strain evidence="2">SMQ-1335</strain>
    </source>
</reference>
<name>A0A1D7W2Y8_BREAU</name>
<gene>
    <name evidence="1" type="ORF">BLSMQ_1620</name>
</gene>
<evidence type="ECO:0000313" key="1">
    <source>
        <dbReference type="EMBL" id="AOP53330.1"/>
    </source>
</evidence>
<accession>A0A1D7W2Y8</accession>
<dbReference type="EMBL" id="CP017150">
    <property type="protein sequence ID" value="AOP53330.1"/>
    <property type="molecule type" value="Genomic_DNA"/>
</dbReference>
<proteinExistence type="predicted"/>
<protein>
    <submittedName>
        <fullName evidence="1">Uncharacterized protein</fullName>
    </submittedName>
</protein>